<evidence type="ECO:0000256" key="7">
    <source>
        <dbReference type="ARBA" id="ARBA00022953"/>
    </source>
</evidence>
<accession>A5X2X4</accession>
<evidence type="ECO:0000259" key="9">
    <source>
        <dbReference type="PROSITE" id="PS50523"/>
    </source>
</evidence>
<name>A5X2X4_RGDV</name>
<dbReference type="InterPro" id="IPR043502">
    <property type="entry name" value="DNA/RNA_pol_sf"/>
</dbReference>
<feature type="domain" description="RdRp catalytic" evidence="9">
    <location>
        <begin position="686"/>
        <end position="894"/>
    </location>
</feature>
<evidence type="ECO:0000256" key="6">
    <source>
        <dbReference type="ARBA" id="ARBA00022741"/>
    </source>
</evidence>
<organismHost>
    <name type="scientific">Oryza sativa</name>
    <name type="common">Rice</name>
    <dbReference type="NCBI Taxonomy" id="4530"/>
</organismHost>
<dbReference type="EC" id="2.7.7.48" evidence="2"/>
<keyword evidence="5" id="KW-0548">Nucleotidyltransferase</keyword>
<evidence type="ECO:0000256" key="4">
    <source>
        <dbReference type="ARBA" id="ARBA00022679"/>
    </source>
</evidence>
<dbReference type="EMBL" id="DQ494209">
    <property type="protein sequence ID" value="ABF67520.1"/>
    <property type="molecule type" value="Genomic_RNA"/>
</dbReference>
<keyword evidence="6" id="KW-0547">Nucleotide-binding</keyword>
<dbReference type="PROSITE" id="PS50523">
    <property type="entry name" value="RDRP_DSRNA_REO"/>
    <property type="match status" value="1"/>
</dbReference>
<dbReference type="SUPFAM" id="SSF56672">
    <property type="entry name" value="DNA/RNA polymerases"/>
    <property type="match status" value="1"/>
</dbReference>
<protein>
    <recommendedName>
        <fullName evidence="2">RNA-directed RNA polymerase</fullName>
        <ecNumber evidence="2">2.7.7.48</ecNumber>
    </recommendedName>
</protein>
<evidence type="ECO:0000256" key="3">
    <source>
        <dbReference type="ARBA" id="ARBA00022484"/>
    </source>
</evidence>
<dbReference type="GO" id="GO:0003723">
    <property type="term" value="F:RNA binding"/>
    <property type="evidence" value="ECO:0007669"/>
    <property type="project" value="InterPro"/>
</dbReference>
<evidence type="ECO:0000256" key="5">
    <source>
        <dbReference type="ARBA" id="ARBA00022695"/>
    </source>
</evidence>
<dbReference type="GO" id="GO:0019079">
    <property type="term" value="P:viral genome replication"/>
    <property type="evidence" value="ECO:0007669"/>
    <property type="project" value="InterPro"/>
</dbReference>
<dbReference type="InterPro" id="IPR007097">
    <property type="entry name" value="RNA-dir_pol_reovirus"/>
</dbReference>
<reference evidence="10" key="2">
    <citation type="journal article" date="2007" name="Virus Genes">
        <title>Molecular characterization of the largest and smallest genome segments, S1 and S12, of Rice gall dwarf virus.</title>
        <authorList>
            <person name="Zhang H.M."/>
            <person name="Yang J."/>
            <person name="Xin X."/>
            <person name="Chen J.P."/>
            <person name="Adams M.J."/>
        </authorList>
    </citation>
    <scope>NUCLEOTIDE SEQUENCE</scope>
    <source>
        <strain evidence="10">GX</strain>
    </source>
</reference>
<evidence type="ECO:0000256" key="2">
    <source>
        <dbReference type="ARBA" id="ARBA00012494"/>
    </source>
</evidence>
<keyword evidence="4" id="KW-0808">Transferase</keyword>
<keyword evidence="7" id="KW-0693">Viral RNA replication</keyword>
<sequence length="1458" mass="166078">MSGADVESYIFPRIREILTGGISGIREAYINELRVCEKLIQWRNGSDNQVDSTNDASVKGMVFHRVSERNELQNRYAGLYDDLFKLNNNNVDIDVITKHDETIGKIISKELKSKMWYELNDEDIYSSLLPEFRFQTLDDYYDNMKKYLSQDDRDEKENNNKEEEDVKHRNDNATRIQWQTLMEKDRKVKLHDDLSFSNEVETSLSTYINLRTKEEMDPRYVYHPVPALFITLTLLKVLTGGKSFSYGVRYLEKLCKTISKGERSLATYPAIFGSNGELVATRLYSHYAIKMRLTLNNMTYLLTYKSCHEFKDFYIDVNDEVLLYMLENPNGGRDLKKAVTRLNLYYGLRYNPKTTDSLKIIDGVDYHHEHPKYSDRSYDAPIIESENHFSASEQCYEHNAKLLNKAVYSKTAKEYIDSDIKKVKDLNLPLLTKFTEKLVDMRCNKSIVYDIVFMRTLLNMGGYSRSNQITDFKGTIDDITKMNDEYLSDVSENGKRAKMSEWMYPKMEACGYGLTKSILNGQMVGVSYPSASESKAHIESYITPNSAGIGNLRLDVDVGGKMYKVRTTSKSAFVNALGTNIFNIDTISMEPMFLSEYLTHLNQDEKMLLYDRRKNRQIQDIELMRLCGQNVIGSRSTTAWRPVRPIYINVIQAHLAQAFIIGPHINATVGRQRTPPKGLWFTGEDVGIGFATIYQNGTSDVISHAIEASASGRCLSVLADCSSWDQTFLTESIIPYYQGIKRAISEFGQADSENYYMYDNQRKDVVGMRLTETIDWFNEYQKKRIFNASYLGERYSFKVQYMWSGRLDTFFMNSVQNALITERIANQVSSSVAGSPSLVWFQVAGDDAIMVYNANSITSSDQVDAIRKTVVDEYTADNHIINPQKTVISHISGEYAKIYYYAGMHFRDPSIQLHESEKISKATNITEVMRGYAQVAFEYNKRAIGSLRINSLYARLLASLAYSINVKRSDDQSIENKSSRRGSKAKVRNTKTNKLRSFSSVKYYPPLTSVITPTGVKGGLGMSLSGISLNEILMIKELLLDLVEAGLKIVDQVSFEQNEIVSKSLMRHFLRDRKDLIKEMGLDKGTKPVMAVRYRSSDSAFSSGNFENGISMRLESLDSHKLSIARQSEAKLKSVGVNLPKMYTYENLPYSTINQSLKGITIDKDLSRMTNSDLVDQLRSIPESECKGNLISKYPVYGLFNARRIISMDEKVDNPIRYISTPDEGKALERLIGSRTGIQFKNQGYGGSPAIVRFIRRNGLTITEENLIDLVISSGAISLANPKQNMIELFQAISGDQQSSLELANFFMNEKPHWEDKAISITINGSILENCDSRISNISRFVSIDAIRIPGDIKKMFTYIAYVYMCQMFILDDNTPSKVHISINEEQLRDFLISAKPISKNRMKQTIDMKFSNQNSGVTIEIDEESLSRTADLDYEVLKLVHPLSVPFLRNLSEGSPM</sequence>
<dbReference type="GO" id="GO:0003968">
    <property type="term" value="F:RNA-directed RNA polymerase activity"/>
    <property type="evidence" value="ECO:0007669"/>
    <property type="project" value="UniProtKB-KW"/>
</dbReference>
<organism evidence="10">
    <name type="scientific">Rice gall dwarf virus</name>
    <name type="common">RGDV</name>
    <dbReference type="NCBI Taxonomy" id="10986"/>
    <lineage>
        <taxon>Viruses</taxon>
        <taxon>Riboviria</taxon>
        <taxon>Orthornavirae</taxon>
        <taxon>Duplornaviricota</taxon>
        <taxon>Resentoviricetes</taxon>
        <taxon>Reovirales</taxon>
        <taxon>Sedoreoviridae</taxon>
        <taxon>Phytoreovirus</taxon>
        <taxon>Phytoreovirus betaoryzae</taxon>
    </lineage>
</organism>
<keyword evidence="3 10" id="KW-0696">RNA-directed RNA polymerase</keyword>
<organismHost>
    <name type="scientific">Nephotettix cincticeps</name>
    <name type="common">Green rice leafhopper</name>
    <name type="synonym">Selenocephalus cincticeps</name>
    <dbReference type="NCBI Taxonomy" id="94400"/>
</organismHost>
<reference evidence="10" key="1">
    <citation type="submission" date="2006-04" db="EMBL/GenBank/DDBJ databases">
        <authorList>
            <person name="Zhang H.-M."/>
        </authorList>
    </citation>
    <scope>NUCLEOTIDE SEQUENCE</scope>
    <source>
        <strain evidence="10">GX</strain>
    </source>
</reference>
<feature type="region of interest" description="Disordered" evidence="8">
    <location>
        <begin position="148"/>
        <end position="168"/>
    </location>
</feature>
<comment type="similarity">
    <text evidence="1">Belongs to the reoviridae RNA-directed RNA polymerase family.</text>
</comment>
<evidence type="ECO:0000256" key="1">
    <source>
        <dbReference type="ARBA" id="ARBA00009581"/>
    </source>
</evidence>
<dbReference type="GO" id="GO:0000166">
    <property type="term" value="F:nucleotide binding"/>
    <property type="evidence" value="ECO:0007669"/>
    <property type="project" value="UniProtKB-KW"/>
</dbReference>
<proteinExistence type="inferred from homology"/>
<evidence type="ECO:0000256" key="8">
    <source>
        <dbReference type="SAM" id="MobiDB-lite"/>
    </source>
</evidence>
<evidence type="ECO:0000313" key="10">
    <source>
        <dbReference type="EMBL" id="ABF67520.1"/>
    </source>
</evidence>